<proteinExistence type="predicted"/>
<evidence type="ECO:0000313" key="2">
    <source>
        <dbReference type="EMBL" id="GFN88280.1"/>
    </source>
</evidence>
<evidence type="ECO:0000313" key="3">
    <source>
        <dbReference type="Proteomes" id="UP000735302"/>
    </source>
</evidence>
<dbReference type="EMBL" id="BLXT01001848">
    <property type="protein sequence ID" value="GFN88280.1"/>
    <property type="molecule type" value="Genomic_DNA"/>
</dbReference>
<accession>A0AAV3YLZ9</accession>
<sequence length="105" mass="11833">MLQTGDRSHWMRPQHISSSTSSTMRLYMVGRRIDRLKQQSARSALDETTVRRDLHHVESTGEGMQPLLRTGLRGPRALERFGGKGGTTLPARTGRLLSHLRRGGR</sequence>
<feature type="region of interest" description="Disordered" evidence="1">
    <location>
        <begin position="80"/>
        <end position="105"/>
    </location>
</feature>
<dbReference type="AlphaFoldDB" id="A0AAV3YLZ9"/>
<reference evidence="2 3" key="1">
    <citation type="journal article" date="2021" name="Elife">
        <title>Chloroplast acquisition without the gene transfer in kleptoplastic sea slugs, Plakobranchus ocellatus.</title>
        <authorList>
            <person name="Maeda T."/>
            <person name="Takahashi S."/>
            <person name="Yoshida T."/>
            <person name="Shimamura S."/>
            <person name="Takaki Y."/>
            <person name="Nagai Y."/>
            <person name="Toyoda A."/>
            <person name="Suzuki Y."/>
            <person name="Arimoto A."/>
            <person name="Ishii H."/>
            <person name="Satoh N."/>
            <person name="Nishiyama T."/>
            <person name="Hasebe M."/>
            <person name="Maruyama T."/>
            <person name="Minagawa J."/>
            <person name="Obokata J."/>
            <person name="Shigenobu S."/>
        </authorList>
    </citation>
    <scope>NUCLEOTIDE SEQUENCE [LARGE SCALE GENOMIC DNA]</scope>
</reference>
<evidence type="ECO:0000256" key="1">
    <source>
        <dbReference type="SAM" id="MobiDB-lite"/>
    </source>
</evidence>
<dbReference type="Proteomes" id="UP000735302">
    <property type="component" value="Unassembled WGS sequence"/>
</dbReference>
<feature type="region of interest" description="Disordered" evidence="1">
    <location>
        <begin position="1"/>
        <end position="23"/>
    </location>
</feature>
<organism evidence="2 3">
    <name type="scientific">Plakobranchus ocellatus</name>
    <dbReference type="NCBI Taxonomy" id="259542"/>
    <lineage>
        <taxon>Eukaryota</taxon>
        <taxon>Metazoa</taxon>
        <taxon>Spiralia</taxon>
        <taxon>Lophotrochozoa</taxon>
        <taxon>Mollusca</taxon>
        <taxon>Gastropoda</taxon>
        <taxon>Heterobranchia</taxon>
        <taxon>Euthyneura</taxon>
        <taxon>Panpulmonata</taxon>
        <taxon>Sacoglossa</taxon>
        <taxon>Placobranchoidea</taxon>
        <taxon>Plakobranchidae</taxon>
        <taxon>Plakobranchus</taxon>
    </lineage>
</organism>
<name>A0AAV3YLZ9_9GAST</name>
<keyword evidence="3" id="KW-1185">Reference proteome</keyword>
<protein>
    <submittedName>
        <fullName evidence="2">Uncharacterized protein</fullName>
    </submittedName>
</protein>
<gene>
    <name evidence="2" type="ORF">PoB_001478600</name>
</gene>
<comment type="caution">
    <text evidence="2">The sequence shown here is derived from an EMBL/GenBank/DDBJ whole genome shotgun (WGS) entry which is preliminary data.</text>
</comment>